<reference evidence="4" key="1">
    <citation type="submission" date="2025-08" db="UniProtKB">
        <authorList>
            <consortium name="RefSeq"/>
        </authorList>
    </citation>
    <scope>IDENTIFICATION</scope>
</reference>
<proteinExistence type="predicted"/>
<dbReference type="InterPro" id="IPR002618">
    <property type="entry name" value="UDPGP_fam"/>
</dbReference>
<keyword evidence="1" id="KW-0808">Transferase</keyword>
<dbReference type="AlphaFoldDB" id="A0A1S3WA52"/>
<dbReference type="CDD" id="cd04193">
    <property type="entry name" value="UDPGlcNAc_PPase"/>
    <property type="match status" value="1"/>
</dbReference>
<evidence type="ECO:0000256" key="2">
    <source>
        <dbReference type="ARBA" id="ARBA00022695"/>
    </source>
</evidence>
<keyword evidence="3" id="KW-1185">Reference proteome</keyword>
<sequence>MASEQDVRARLQRAGQEHLLRFCGELAPGPRAALLAELEALEPDALREHCRRAAAACARPLGPLPDLAARLQPLPPERVGSASRSDPETLRLWEEEGFHQIAQNKVAVLLLAGGQGTRLGVTYPKGMYQVGLPSQKTLYQLQAERIRRVEQLAGQRYHTHCTIPWYIMTSEFTLEPTAKFFKEHGFFHLDPDNVIMFEQRMLPAVTFNGKAILERKDKIAMAPDGNGGLYCALMDNHILEDMERRGVEFVHVYCVDNILVRLPDPVFIGFCVLRGADCGAKVVEKAYPEEPVGVVCQVDGVPQVVEYSEISPEIAQLCGPEGGLLYSEGNICNHFFTRGFLQMVTREFEPLLKPHVAVKKVPYVDEEGNLVKPPKPNGIKMEKFVFDVFPFAKNFVAFEVLREEEFSPLKNADSGDRDTPSTARRALLAQHYRWALRAGAQFLDACGARLPELPSLPGSGDPPVICEISPLVSCFGEDLETYLQGREFQSPLILDENRARALRP</sequence>
<dbReference type="Gene3D" id="3.90.550.10">
    <property type="entry name" value="Spore Coat Polysaccharide Biosynthesis Protein SpsA, Chain A"/>
    <property type="match status" value="1"/>
</dbReference>
<dbReference type="GeneID" id="103112161"/>
<dbReference type="Gene3D" id="2.10.10.100">
    <property type="match status" value="1"/>
</dbReference>
<dbReference type="GO" id="GO:0003977">
    <property type="term" value="F:UDP-N-acetylglucosamine diphosphorylase activity"/>
    <property type="evidence" value="ECO:0007669"/>
    <property type="project" value="TreeGrafter"/>
</dbReference>
<protein>
    <submittedName>
        <fullName evidence="4">UDP-N-acetylhexosamine pyrophosphorylase-like protein 1</fullName>
    </submittedName>
</protein>
<dbReference type="InterPro" id="IPR039741">
    <property type="entry name" value="UDP-sugar_pyrophosphorylase"/>
</dbReference>
<evidence type="ECO:0000256" key="1">
    <source>
        <dbReference type="ARBA" id="ARBA00022679"/>
    </source>
</evidence>
<dbReference type="FunCoup" id="A0A1S3WA52">
    <property type="interactions" value="958"/>
</dbReference>
<name>A0A1S3WA52_ERIEU</name>
<dbReference type="Pfam" id="PF01704">
    <property type="entry name" value="UDPGP"/>
    <property type="match status" value="1"/>
</dbReference>
<dbReference type="InParanoid" id="A0A1S3WA52"/>
<dbReference type="GO" id="GO:0006048">
    <property type="term" value="P:UDP-N-acetylglucosamine biosynthetic process"/>
    <property type="evidence" value="ECO:0007669"/>
    <property type="project" value="TreeGrafter"/>
</dbReference>
<dbReference type="CTD" id="91373"/>
<keyword evidence="2" id="KW-0548">Nucleotidyltransferase</keyword>
<dbReference type="InterPro" id="IPR029044">
    <property type="entry name" value="Nucleotide-diphossugar_trans"/>
</dbReference>
<dbReference type="PANTHER" id="PTHR11952:SF6">
    <property type="entry name" value="UDP-N-ACETYLHEXOSAMINE PYROPHOSPHORYLASE-LIKE PROTEIN 1"/>
    <property type="match status" value="1"/>
</dbReference>
<dbReference type="PANTHER" id="PTHR11952">
    <property type="entry name" value="UDP- GLUCOSE PYROPHOSPHORYLASE"/>
    <property type="match status" value="1"/>
</dbReference>
<dbReference type="eggNOG" id="KOG2388">
    <property type="taxonomic scope" value="Eukaryota"/>
</dbReference>
<dbReference type="OrthoDB" id="532420at2759"/>
<dbReference type="Proteomes" id="UP001652624">
    <property type="component" value="Chromosome 10"/>
</dbReference>
<accession>A0A1S3WA52</accession>
<organism evidence="3 4">
    <name type="scientific">Erinaceus europaeus</name>
    <name type="common">Western European hedgehog</name>
    <dbReference type="NCBI Taxonomy" id="9365"/>
    <lineage>
        <taxon>Eukaryota</taxon>
        <taxon>Metazoa</taxon>
        <taxon>Chordata</taxon>
        <taxon>Craniata</taxon>
        <taxon>Vertebrata</taxon>
        <taxon>Euteleostomi</taxon>
        <taxon>Mammalia</taxon>
        <taxon>Eutheria</taxon>
        <taxon>Laurasiatheria</taxon>
        <taxon>Eulipotyphla</taxon>
        <taxon>Erinaceidae</taxon>
        <taxon>Erinaceinae</taxon>
        <taxon>Erinaceus</taxon>
    </lineage>
</organism>
<gene>
    <name evidence="4" type="primary">UAP1L1</name>
</gene>
<dbReference type="RefSeq" id="XP_016042944.2">
    <property type="nucleotide sequence ID" value="XM_016187458.2"/>
</dbReference>
<evidence type="ECO:0000313" key="3">
    <source>
        <dbReference type="Proteomes" id="UP001652624"/>
    </source>
</evidence>
<dbReference type="SUPFAM" id="SSF53448">
    <property type="entry name" value="Nucleotide-diphospho-sugar transferases"/>
    <property type="match status" value="1"/>
</dbReference>
<dbReference type="STRING" id="9365.ENSEEUP00000004940"/>
<evidence type="ECO:0000313" key="4">
    <source>
        <dbReference type="RefSeq" id="XP_016042944.2"/>
    </source>
</evidence>